<accession>A0A2P2LQA3</accession>
<sequence>MLPHITTFSAVAISKLPERVRTTLKRPDRGRCSTGMLSHVFLPIITAFFLPESEVVEVISLKNLRSEGNLHGNFPSFPIPISLVAATTTW</sequence>
<protein>
    <submittedName>
        <fullName evidence="1">Uncharacterized protein MANES_11G084400</fullName>
    </submittedName>
</protein>
<evidence type="ECO:0000313" key="1">
    <source>
        <dbReference type="EMBL" id="MBX20146.1"/>
    </source>
</evidence>
<proteinExistence type="predicted"/>
<organism evidence="1">
    <name type="scientific">Rhizophora mucronata</name>
    <name type="common">Asiatic mangrove</name>
    <dbReference type="NCBI Taxonomy" id="61149"/>
    <lineage>
        <taxon>Eukaryota</taxon>
        <taxon>Viridiplantae</taxon>
        <taxon>Streptophyta</taxon>
        <taxon>Embryophyta</taxon>
        <taxon>Tracheophyta</taxon>
        <taxon>Spermatophyta</taxon>
        <taxon>Magnoliopsida</taxon>
        <taxon>eudicotyledons</taxon>
        <taxon>Gunneridae</taxon>
        <taxon>Pentapetalae</taxon>
        <taxon>rosids</taxon>
        <taxon>fabids</taxon>
        <taxon>Malpighiales</taxon>
        <taxon>Rhizophoraceae</taxon>
        <taxon>Rhizophora</taxon>
    </lineage>
</organism>
<reference evidence="1" key="1">
    <citation type="submission" date="2018-02" db="EMBL/GenBank/DDBJ databases">
        <title>Rhizophora mucronata_Transcriptome.</title>
        <authorList>
            <person name="Meera S.P."/>
            <person name="Sreeshan A."/>
            <person name="Augustine A."/>
        </authorList>
    </citation>
    <scope>NUCLEOTIDE SEQUENCE</scope>
    <source>
        <tissue evidence="1">Leaf</tissue>
    </source>
</reference>
<dbReference type="EMBL" id="GGEC01039662">
    <property type="protein sequence ID" value="MBX20146.1"/>
    <property type="molecule type" value="Transcribed_RNA"/>
</dbReference>
<name>A0A2P2LQA3_RHIMU</name>
<dbReference type="AlphaFoldDB" id="A0A2P2LQA3"/>